<accession>A0ABW0BFU3</accession>
<evidence type="ECO:0000313" key="1">
    <source>
        <dbReference type="EMBL" id="MFC5176038.1"/>
    </source>
</evidence>
<name>A0ABW0BFU3_9ACTN</name>
<gene>
    <name evidence="1" type="ORF">ACFPGP_05100</name>
</gene>
<dbReference type="RefSeq" id="WP_378587728.1">
    <property type="nucleotide sequence ID" value="NZ_JBHSKD010000004.1"/>
</dbReference>
<dbReference type="SUPFAM" id="SSF55008">
    <property type="entry name" value="HMA, heavy metal-associated domain"/>
    <property type="match status" value="1"/>
</dbReference>
<organism evidence="1 2">
    <name type="scientific">Nocardioides taihuensis</name>
    <dbReference type="NCBI Taxonomy" id="1835606"/>
    <lineage>
        <taxon>Bacteria</taxon>
        <taxon>Bacillati</taxon>
        <taxon>Actinomycetota</taxon>
        <taxon>Actinomycetes</taxon>
        <taxon>Propionibacteriales</taxon>
        <taxon>Nocardioidaceae</taxon>
        <taxon>Nocardioides</taxon>
    </lineage>
</organism>
<evidence type="ECO:0000313" key="2">
    <source>
        <dbReference type="Proteomes" id="UP001596087"/>
    </source>
</evidence>
<dbReference type="EMBL" id="JBHSKD010000004">
    <property type="protein sequence ID" value="MFC5176038.1"/>
    <property type="molecule type" value="Genomic_DNA"/>
</dbReference>
<comment type="caution">
    <text evidence="1">The sequence shown here is derived from an EMBL/GenBank/DDBJ whole genome shotgun (WGS) entry which is preliminary data.</text>
</comment>
<dbReference type="InterPro" id="IPR036163">
    <property type="entry name" value="HMA_dom_sf"/>
</dbReference>
<protein>
    <recommendedName>
        <fullName evidence="3">Heavy-metal-associated domain-containing protein</fullName>
    </recommendedName>
</protein>
<sequence length="78" mass="8127">MVLSGTPRTFVGAVTLRLRGPVCHHVADEVVAGLERLAGVRVADLDVGAGILVVTAARPVDRADVVDALGRLGCRVRD</sequence>
<dbReference type="Proteomes" id="UP001596087">
    <property type="component" value="Unassembled WGS sequence"/>
</dbReference>
<evidence type="ECO:0008006" key="3">
    <source>
        <dbReference type="Google" id="ProtNLM"/>
    </source>
</evidence>
<proteinExistence type="predicted"/>
<reference evidence="2" key="1">
    <citation type="journal article" date="2019" name="Int. J. Syst. Evol. Microbiol.">
        <title>The Global Catalogue of Microorganisms (GCM) 10K type strain sequencing project: providing services to taxonomists for standard genome sequencing and annotation.</title>
        <authorList>
            <consortium name="The Broad Institute Genomics Platform"/>
            <consortium name="The Broad Institute Genome Sequencing Center for Infectious Disease"/>
            <person name="Wu L."/>
            <person name="Ma J."/>
        </authorList>
    </citation>
    <scope>NUCLEOTIDE SEQUENCE [LARGE SCALE GENOMIC DNA]</scope>
    <source>
        <strain evidence="2">DFY41</strain>
    </source>
</reference>
<keyword evidence="2" id="KW-1185">Reference proteome</keyword>